<proteinExistence type="predicted"/>
<evidence type="ECO:0000256" key="1">
    <source>
        <dbReference type="SAM" id="Phobius"/>
    </source>
</evidence>
<feature type="transmembrane region" description="Helical" evidence="1">
    <location>
        <begin position="40"/>
        <end position="59"/>
    </location>
</feature>
<dbReference type="Proteomes" id="UP001195483">
    <property type="component" value="Unassembled WGS sequence"/>
</dbReference>
<reference evidence="2" key="2">
    <citation type="journal article" date="2021" name="Genome Biol. Evol.">
        <title>Developing a high-quality reference genome for a parasitic bivalve with doubly uniparental inheritance (Bivalvia: Unionida).</title>
        <authorList>
            <person name="Smith C.H."/>
        </authorList>
    </citation>
    <scope>NUCLEOTIDE SEQUENCE</scope>
    <source>
        <strain evidence="2">CHS0354</strain>
        <tissue evidence="2">Mantle</tissue>
    </source>
</reference>
<keyword evidence="1" id="KW-0812">Transmembrane</keyword>
<gene>
    <name evidence="2" type="ORF">CHS0354_011361</name>
</gene>
<reference evidence="2" key="1">
    <citation type="journal article" date="2021" name="Genome Biol. Evol.">
        <title>A High-Quality Reference Genome for a Parasitic Bivalve with Doubly Uniparental Inheritance (Bivalvia: Unionida).</title>
        <authorList>
            <person name="Smith C.H."/>
        </authorList>
    </citation>
    <scope>NUCLEOTIDE SEQUENCE</scope>
    <source>
        <strain evidence="2">CHS0354</strain>
    </source>
</reference>
<feature type="transmembrane region" description="Helical" evidence="1">
    <location>
        <begin position="6"/>
        <end position="28"/>
    </location>
</feature>
<keyword evidence="3" id="KW-1185">Reference proteome</keyword>
<reference evidence="2" key="3">
    <citation type="submission" date="2023-05" db="EMBL/GenBank/DDBJ databases">
        <authorList>
            <person name="Smith C.H."/>
        </authorList>
    </citation>
    <scope>NUCLEOTIDE SEQUENCE</scope>
    <source>
        <strain evidence="2">CHS0354</strain>
        <tissue evidence="2">Mantle</tissue>
    </source>
</reference>
<evidence type="ECO:0000313" key="2">
    <source>
        <dbReference type="EMBL" id="KAK3609172.1"/>
    </source>
</evidence>
<dbReference type="AlphaFoldDB" id="A0AAE0TEY8"/>
<keyword evidence="1" id="KW-1133">Transmembrane helix</keyword>
<organism evidence="2 3">
    <name type="scientific">Potamilus streckersoni</name>
    <dbReference type="NCBI Taxonomy" id="2493646"/>
    <lineage>
        <taxon>Eukaryota</taxon>
        <taxon>Metazoa</taxon>
        <taxon>Spiralia</taxon>
        <taxon>Lophotrochozoa</taxon>
        <taxon>Mollusca</taxon>
        <taxon>Bivalvia</taxon>
        <taxon>Autobranchia</taxon>
        <taxon>Heteroconchia</taxon>
        <taxon>Palaeoheterodonta</taxon>
        <taxon>Unionida</taxon>
        <taxon>Unionoidea</taxon>
        <taxon>Unionidae</taxon>
        <taxon>Ambleminae</taxon>
        <taxon>Lampsilini</taxon>
        <taxon>Potamilus</taxon>
    </lineage>
</organism>
<dbReference type="EMBL" id="JAEAOA010000701">
    <property type="protein sequence ID" value="KAK3609172.1"/>
    <property type="molecule type" value="Genomic_DNA"/>
</dbReference>
<accession>A0AAE0TEY8</accession>
<evidence type="ECO:0000313" key="3">
    <source>
        <dbReference type="Proteomes" id="UP001195483"/>
    </source>
</evidence>
<keyword evidence="1" id="KW-0472">Membrane</keyword>
<comment type="caution">
    <text evidence="2">The sequence shown here is derived from an EMBL/GenBank/DDBJ whole genome shotgun (WGS) entry which is preliminary data.</text>
</comment>
<feature type="non-terminal residue" evidence="2">
    <location>
        <position position="60"/>
    </location>
</feature>
<sequence length="60" mass="6841">MAEFRLKFSVAMVLAIVLSEAASFLWYGHYSPRHGHAGERYILTAFIADVVLVTLIQWIM</sequence>
<protein>
    <submittedName>
        <fullName evidence="2">Uncharacterized protein</fullName>
    </submittedName>
</protein>
<name>A0AAE0TEY8_9BIVA</name>